<organism evidence="9 10">
    <name type="scientific">Paracoccus fistulariae</name>
    <dbReference type="NCBI Taxonomy" id="658446"/>
    <lineage>
        <taxon>Bacteria</taxon>
        <taxon>Pseudomonadati</taxon>
        <taxon>Pseudomonadota</taxon>
        <taxon>Alphaproteobacteria</taxon>
        <taxon>Rhodobacterales</taxon>
        <taxon>Paracoccaceae</taxon>
        <taxon>Paracoccus</taxon>
    </lineage>
</organism>
<keyword evidence="6 7" id="KW-0472">Membrane</keyword>
<keyword evidence="5 7" id="KW-1133">Transmembrane helix</keyword>
<dbReference type="PANTHER" id="PTHR23513">
    <property type="entry name" value="INTEGRAL MEMBRANE EFFLUX PROTEIN-RELATED"/>
    <property type="match status" value="1"/>
</dbReference>
<dbReference type="InterPro" id="IPR020846">
    <property type="entry name" value="MFS_dom"/>
</dbReference>
<evidence type="ECO:0000259" key="8">
    <source>
        <dbReference type="PROSITE" id="PS50850"/>
    </source>
</evidence>
<evidence type="ECO:0000256" key="3">
    <source>
        <dbReference type="ARBA" id="ARBA00022475"/>
    </source>
</evidence>
<feature type="domain" description="Major facilitator superfamily (MFS) profile" evidence="8">
    <location>
        <begin position="162"/>
        <end position="549"/>
    </location>
</feature>
<dbReference type="Pfam" id="PF05977">
    <property type="entry name" value="MFS_3"/>
    <property type="match status" value="1"/>
</dbReference>
<feature type="transmembrane region" description="Helical" evidence="7">
    <location>
        <begin position="521"/>
        <end position="544"/>
    </location>
</feature>
<dbReference type="InterPro" id="IPR036259">
    <property type="entry name" value="MFS_trans_sf"/>
</dbReference>
<keyword evidence="2" id="KW-0813">Transport</keyword>
<keyword evidence="3" id="KW-1003">Cell membrane</keyword>
<dbReference type="CDD" id="cd06173">
    <property type="entry name" value="MFS_MefA_like"/>
    <property type="match status" value="1"/>
</dbReference>
<dbReference type="PANTHER" id="PTHR23513:SF11">
    <property type="entry name" value="STAPHYLOFERRIN A TRANSPORTER"/>
    <property type="match status" value="1"/>
</dbReference>
<gene>
    <name evidence="9" type="ORF">JHX87_13590</name>
</gene>
<evidence type="ECO:0000256" key="7">
    <source>
        <dbReference type="SAM" id="Phobius"/>
    </source>
</evidence>
<evidence type="ECO:0000313" key="10">
    <source>
        <dbReference type="Proteomes" id="UP001219349"/>
    </source>
</evidence>
<feature type="transmembrane region" description="Helical" evidence="7">
    <location>
        <begin position="402"/>
        <end position="424"/>
    </location>
</feature>
<reference evidence="9 10" key="1">
    <citation type="submission" date="2021-01" db="EMBL/GenBank/DDBJ databases">
        <title>Biogeographic distribution of Paracoccus.</title>
        <authorList>
            <person name="Hollensteiner J."/>
            <person name="Leineberger J."/>
            <person name="Brinkhoff T."/>
            <person name="Daniel R."/>
        </authorList>
    </citation>
    <scope>NUCLEOTIDE SEQUENCE [LARGE SCALE GENOMIC DNA]</scope>
    <source>
        <strain evidence="9 10">KCTC 22803</strain>
    </source>
</reference>
<comment type="subcellular location">
    <subcellularLocation>
        <location evidence="1">Cell membrane</location>
        <topology evidence="1">Multi-pass membrane protein</topology>
    </subcellularLocation>
</comment>
<evidence type="ECO:0000256" key="4">
    <source>
        <dbReference type="ARBA" id="ARBA00022692"/>
    </source>
</evidence>
<name>A0ABY7SHN0_9RHOB</name>
<feature type="transmembrane region" description="Helical" evidence="7">
    <location>
        <begin position="309"/>
        <end position="333"/>
    </location>
</feature>
<feature type="transmembrane region" description="Helical" evidence="7">
    <location>
        <begin position="227"/>
        <end position="248"/>
    </location>
</feature>
<evidence type="ECO:0000313" key="9">
    <source>
        <dbReference type="EMBL" id="WCR06510.1"/>
    </source>
</evidence>
<feature type="transmembrane region" description="Helical" evidence="7">
    <location>
        <begin position="199"/>
        <end position="220"/>
    </location>
</feature>
<feature type="transmembrane region" description="Helical" evidence="7">
    <location>
        <begin position="458"/>
        <end position="479"/>
    </location>
</feature>
<dbReference type="InterPro" id="IPR010290">
    <property type="entry name" value="TM_effector"/>
</dbReference>
<dbReference type="PROSITE" id="PS50850">
    <property type="entry name" value="MFS"/>
    <property type="match status" value="1"/>
</dbReference>
<sequence length="689" mass="75103">MQPAPRPAPRTRKRGASSVFSFVVTRTRHRTRHRQHLCRYPLRRQSQRRFVRGLSAVYRPVPSSLATVCRTGKLRPVASRFQFRQVSLNSEQLRLAFGFTPRGAFVRAPRDGCCPGHALPSQVQLSVPAGATNLPPSCAAGSEVTDTDAPKSSALAPFRYRDFRLLWSATLISNFGGLVQAVGAAWMMTQLTDSDTLIALVQASNTLPIMLLALGSGALADIFDRKAILLFAQIFMAVISAILAVFAFQGWLTPWLLLSFTFLIGAGQALYNPPWQASMGDLVPRADLPAAVTLNSVGFNLMRSVGPAVGGFIVAAFGAAAAFAVNAISYLPLLGALARWHPPVTPRTAPPEAFLPAVAAGLRYVALSPNLLRVLLRGALFGFAAVSVLALLPLVVQKHPEAGSLLYGALLGCYGVGAIIGAVLNPRIRTRFSNESIVRMAFLGFALAALILGQTDKIWLQALAMLPAGAAWVLALSLFNVTVQLSTPRWVVARALALYQTATFGGMATGSWIWGMVSGSYGVGTALTAAAAVLAFGALIGLWFKAPEFATANLDPVNRFREPALRLDLRGRSGPIMVMVDYQIAQEDVPEFLRLMRQRRGIRRRDGARNWALLRDLEHPDQWSESYHIATWDEYIRHNMRRTTSDAEVTVRLRELHRGEGGPRVHRMIERHNVDQSDDLPLVGKIEVP</sequence>
<evidence type="ECO:0000256" key="6">
    <source>
        <dbReference type="ARBA" id="ARBA00023136"/>
    </source>
</evidence>
<keyword evidence="10" id="KW-1185">Reference proteome</keyword>
<dbReference type="Proteomes" id="UP001219349">
    <property type="component" value="Chromosome"/>
</dbReference>
<dbReference type="SUPFAM" id="SSF103473">
    <property type="entry name" value="MFS general substrate transporter"/>
    <property type="match status" value="1"/>
</dbReference>
<evidence type="ECO:0000256" key="1">
    <source>
        <dbReference type="ARBA" id="ARBA00004651"/>
    </source>
</evidence>
<feature type="transmembrane region" description="Helical" evidence="7">
    <location>
        <begin position="379"/>
        <end position="396"/>
    </location>
</feature>
<accession>A0ABY7SHN0</accession>
<proteinExistence type="predicted"/>
<keyword evidence="4 7" id="KW-0812">Transmembrane</keyword>
<evidence type="ECO:0000256" key="5">
    <source>
        <dbReference type="ARBA" id="ARBA00022989"/>
    </source>
</evidence>
<feature type="transmembrane region" description="Helical" evidence="7">
    <location>
        <begin position="436"/>
        <end position="452"/>
    </location>
</feature>
<evidence type="ECO:0000256" key="2">
    <source>
        <dbReference type="ARBA" id="ARBA00022448"/>
    </source>
</evidence>
<dbReference type="Gene3D" id="1.20.1250.20">
    <property type="entry name" value="MFS general substrate transporter like domains"/>
    <property type="match status" value="1"/>
</dbReference>
<dbReference type="EMBL" id="CP067136">
    <property type="protein sequence ID" value="WCR06510.1"/>
    <property type="molecule type" value="Genomic_DNA"/>
</dbReference>
<feature type="transmembrane region" description="Helical" evidence="7">
    <location>
        <begin position="491"/>
        <end position="515"/>
    </location>
</feature>
<protein>
    <submittedName>
        <fullName evidence="9">MFS transporter</fullName>
    </submittedName>
</protein>
<feature type="transmembrane region" description="Helical" evidence="7">
    <location>
        <begin position="165"/>
        <end position="187"/>
    </location>
</feature>